<protein>
    <submittedName>
        <fullName evidence="3">Outer membrane protein assembly factor BamB</fullName>
    </submittedName>
</protein>
<dbReference type="SUPFAM" id="SSF50998">
    <property type="entry name" value="Quinoprotein alcohol dehydrogenase-like"/>
    <property type="match status" value="1"/>
</dbReference>
<dbReference type="InterPro" id="IPR015943">
    <property type="entry name" value="WD40/YVTN_repeat-like_dom_sf"/>
</dbReference>
<keyword evidence="4" id="KW-1185">Reference proteome</keyword>
<dbReference type="EMBL" id="SJPI01000001">
    <property type="protein sequence ID" value="TWT54397.1"/>
    <property type="molecule type" value="Genomic_DNA"/>
</dbReference>
<organism evidence="3 4">
    <name type="scientific">Rubripirellula amarantea</name>
    <dbReference type="NCBI Taxonomy" id="2527999"/>
    <lineage>
        <taxon>Bacteria</taxon>
        <taxon>Pseudomonadati</taxon>
        <taxon>Planctomycetota</taxon>
        <taxon>Planctomycetia</taxon>
        <taxon>Pirellulales</taxon>
        <taxon>Pirellulaceae</taxon>
        <taxon>Rubripirellula</taxon>
    </lineage>
</organism>
<feature type="signal peptide" evidence="1">
    <location>
        <begin position="1"/>
        <end position="24"/>
    </location>
</feature>
<evidence type="ECO:0000313" key="4">
    <source>
        <dbReference type="Proteomes" id="UP000316598"/>
    </source>
</evidence>
<dbReference type="PANTHER" id="PTHR34512">
    <property type="entry name" value="CELL SURFACE PROTEIN"/>
    <property type="match status" value="1"/>
</dbReference>
<feature type="chain" id="PRO_5022733751" evidence="1">
    <location>
        <begin position="25"/>
        <end position="452"/>
    </location>
</feature>
<gene>
    <name evidence="3" type="primary">bamB_3</name>
    <name evidence="3" type="ORF">Pla22_20440</name>
</gene>
<dbReference type="InterPro" id="IPR002372">
    <property type="entry name" value="PQQ_rpt_dom"/>
</dbReference>
<dbReference type="AlphaFoldDB" id="A0A5C5WUI0"/>
<evidence type="ECO:0000313" key="3">
    <source>
        <dbReference type="EMBL" id="TWT54397.1"/>
    </source>
</evidence>
<dbReference type="Proteomes" id="UP000316598">
    <property type="component" value="Unassembled WGS sequence"/>
</dbReference>
<feature type="domain" description="Pyrrolo-quinoline quinone repeat" evidence="2">
    <location>
        <begin position="94"/>
        <end position="371"/>
    </location>
</feature>
<keyword evidence="1" id="KW-0732">Signal</keyword>
<dbReference type="Gene3D" id="2.130.10.10">
    <property type="entry name" value="YVTN repeat-like/Quinoprotein amine dehydrogenase"/>
    <property type="match status" value="1"/>
</dbReference>
<sequence precursor="true">MNRITGTAFTILLFAVAYPATAWADWPRFLNSTFDGQASKNSEMSEDSEPEFAWSLDVGDGYGLGSIVDGKYLHFDSVEDPKSTSARSGQILERLRMVDIVDGKEIWSQTMPTVYRDMFGYEAGPRSTPSVDTEAKRVYTMGVTGILACRNLDDGTLIWSVDTASDYKVVQNFFGVGTSPLILDDAVMVMVGGSPVEDADIPPMQLDRVSPAGSALVAFDKATGKEAWRCGDDLASYSNPRPILINGQTYVLLFARNGLLLIDPRSGTQQWRFEFRADMLESVNAMMPVVRGDEVLISECYQVGSTLLRATVDSPRVLWQDPPRDRRRQAMRCHWATPILINGFAYGCSGRNAPDSDFRCIEWSTGKVKWADERRIRSSVTRVGDKLVLLEERGLLQLIDPNPDQLTEIAQWDLSKPAGNRPSIGYPCWAAPIVDNNRMLVRGDTKVVCLTW</sequence>
<dbReference type="InterPro" id="IPR011047">
    <property type="entry name" value="Quinoprotein_ADH-like_sf"/>
</dbReference>
<dbReference type="Pfam" id="PF13360">
    <property type="entry name" value="PQQ_2"/>
    <property type="match status" value="1"/>
</dbReference>
<dbReference type="PANTHER" id="PTHR34512:SF30">
    <property type="entry name" value="OUTER MEMBRANE PROTEIN ASSEMBLY FACTOR BAMB"/>
    <property type="match status" value="1"/>
</dbReference>
<evidence type="ECO:0000259" key="2">
    <source>
        <dbReference type="Pfam" id="PF13360"/>
    </source>
</evidence>
<dbReference type="RefSeq" id="WP_146514448.1">
    <property type="nucleotide sequence ID" value="NZ_SJPI01000001.1"/>
</dbReference>
<dbReference type="OrthoDB" id="9815737at2"/>
<comment type="caution">
    <text evidence="3">The sequence shown here is derived from an EMBL/GenBank/DDBJ whole genome shotgun (WGS) entry which is preliminary data.</text>
</comment>
<accession>A0A5C5WUI0</accession>
<name>A0A5C5WUI0_9BACT</name>
<evidence type="ECO:0000256" key="1">
    <source>
        <dbReference type="SAM" id="SignalP"/>
    </source>
</evidence>
<reference evidence="3 4" key="1">
    <citation type="submission" date="2019-02" db="EMBL/GenBank/DDBJ databases">
        <title>Deep-cultivation of Planctomycetes and their phenomic and genomic characterization uncovers novel biology.</title>
        <authorList>
            <person name="Wiegand S."/>
            <person name="Jogler M."/>
            <person name="Boedeker C."/>
            <person name="Pinto D."/>
            <person name="Vollmers J."/>
            <person name="Rivas-Marin E."/>
            <person name="Kohn T."/>
            <person name="Peeters S.H."/>
            <person name="Heuer A."/>
            <person name="Rast P."/>
            <person name="Oberbeckmann S."/>
            <person name="Bunk B."/>
            <person name="Jeske O."/>
            <person name="Meyerdierks A."/>
            <person name="Storesund J.E."/>
            <person name="Kallscheuer N."/>
            <person name="Luecker S."/>
            <person name="Lage O.M."/>
            <person name="Pohl T."/>
            <person name="Merkel B.J."/>
            <person name="Hornburger P."/>
            <person name="Mueller R.-W."/>
            <person name="Bruemmer F."/>
            <person name="Labrenz M."/>
            <person name="Spormann A.M."/>
            <person name="Op Den Camp H."/>
            <person name="Overmann J."/>
            <person name="Amann R."/>
            <person name="Jetten M.S.M."/>
            <person name="Mascher T."/>
            <person name="Medema M.H."/>
            <person name="Devos D.P."/>
            <person name="Kaster A.-K."/>
            <person name="Ovreas L."/>
            <person name="Rohde M."/>
            <person name="Galperin M.Y."/>
            <person name="Jogler C."/>
        </authorList>
    </citation>
    <scope>NUCLEOTIDE SEQUENCE [LARGE SCALE GENOMIC DNA]</scope>
    <source>
        <strain evidence="3 4">Pla22</strain>
    </source>
</reference>
<proteinExistence type="predicted"/>